<reference evidence="1 2" key="1">
    <citation type="submission" date="2019-07" db="EMBL/GenBank/DDBJ databases">
        <authorList>
            <person name="Huq M.A."/>
        </authorList>
    </citation>
    <scope>NUCLEOTIDE SEQUENCE [LARGE SCALE GENOMIC DNA]</scope>
    <source>
        <strain evidence="1 2">MAH-3</strain>
    </source>
</reference>
<dbReference type="NCBIfam" id="NF041384">
    <property type="entry name" value="YHS_seleno_dom"/>
    <property type="match status" value="1"/>
</dbReference>
<evidence type="ECO:0000313" key="2">
    <source>
        <dbReference type="Proteomes" id="UP000316008"/>
    </source>
</evidence>
<sequence length="153" mass="17874">MKALLFTALILLGNHSIAQSSNRKSQFNLEHGLAIQGYDPVSYFNGKPLPGKKEYSFIFEEVTYRFASIENKRAFEKNPKKYEPQYGGWCAYAMGNNGTKVEVNPKTYKITDNKLYLFYDFYFTNTLEDWNLKEKMLKNKADANWATFYKEKP</sequence>
<name>A0A556N5S5_9FLAO</name>
<dbReference type="Proteomes" id="UP000316008">
    <property type="component" value="Unassembled WGS sequence"/>
</dbReference>
<dbReference type="AlphaFoldDB" id="A0A556N5S5"/>
<accession>A0A556N5S5</accession>
<evidence type="ECO:0000313" key="1">
    <source>
        <dbReference type="EMBL" id="TSJ47552.1"/>
    </source>
</evidence>
<protein>
    <submittedName>
        <fullName evidence="1">YHS domain protein</fullName>
    </submittedName>
</protein>
<dbReference type="OrthoDB" id="344729at2"/>
<organism evidence="1 2">
    <name type="scientific">Fluviicola chungangensis</name>
    <dbReference type="NCBI Taxonomy" id="2597671"/>
    <lineage>
        <taxon>Bacteria</taxon>
        <taxon>Pseudomonadati</taxon>
        <taxon>Bacteroidota</taxon>
        <taxon>Flavobacteriia</taxon>
        <taxon>Flavobacteriales</taxon>
        <taxon>Crocinitomicaceae</taxon>
        <taxon>Fluviicola</taxon>
    </lineage>
</organism>
<keyword evidence="2" id="KW-1185">Reference proteome</keyword>
<dbReference type="RefSeq" id="WP_144331088.1">
    <property type="nucleotide sequence ID" value="NZ_VLPL01000001.1"/>
</dbReference>
<gene>
    <name evidence="1" type="ORF">FO442_00040</name>
</gene>
<comment type="caution">
    <text evidence="1">The sequence shown here is derived from an EMBL/GenBank/DDBJ whole genome shotgun (WGS) entry which is preliminary data.</text>
</comment>
<dbReference type="EMBL" id="VLPL01000001">
    <property type="protein sequence ID" value="TSJ47552.1"/>
    <property type="molecule type" value="Genomic_DNA"/>
</dbReference>
<proteinExistence type="predicted"/>